<gene>
    <name evidence="8" type="ORF">MUCCIDRAFT_105096</name>
</gene>
<comment type="caution">
    <text evidence="8">The sequence shown here is derived from an EMBL/GenBank/DDBJ whole genome shotgun (WGS) entry which is preliminary data.</text>
</comment>
<keyword evidence="2" id="KW-0378">Hydrolase</keyword>
<feature type="compositionally biased region" description="Basic and acidic residues" evidence="7">
    <location>
        <begin position="92"/>
        <end position="107"/>
    </location>
</feature>
<evidence type="ECO:0000256" key="2">
    <source>
        <dbReference type="ARBA" id="ARBA00022801"/>
    </source>
</evidence>
<dbReference type="GO" id="GO:0034477">
    <property type="term" value="P:U6 snRNA 3'-end processing"/>
    <property type="evidence" value="ECO:0007669"/>
    <property type="project" value="InterPro"/>
</dbReference>
<feature type="region of interest" description="Disordered" evidence="7">
    <location>
        <begin position="48"/>
        <end position="111"/>
    </location>
</feature>
<dbReference type="AlphaFoldDB" id="A0A162TYI2"/>
<keyword evidence="4" id="KW-0539">Nucleus</keyword>
<dbReference type="STRING" id="747725.A0A162TYI2"/>
<accession>A0A162TYI2</accession>
<dbReference type="GO" id="GO:0000175">
    <property type="term" value="F:3'-5'-RNA exonuclease activity"/>
    <property type="evidence" value="ECO:0007669"/>
    <property type="project" value="TreeGrafter"/>
</dbReference>
<sequence length="287" mass="32906">MCVYNNITTTLSCKSDSHQIIESIFAEVVIALPPTFVSLSMNSLVQYDSSSSDDDQDVNDQNEHHTNLKQDASSDNVNKSVPNMPKLPSFFDKPEPSRVDSSRDHQGRVRTVPHQHDSWATYVYCKVELSHELLALHPYLKDVELLPEQHISLSRPVYLRKYQLTPFTRSIKAALRNTKRFDASFAQVSHLTNDEKTRAFLTLEIGHGYNQLLKCMKHVDNVMREYHKPTFYNPPRFHASIAWSLKQAAIEAIHIPPQTVEEIVANVFNIDKVYIKMGNRLETISLE</sequence>
<evidence type="ECO:0000313" key="9">
    <source>
        <dbReference type="Proteomes" id="UP000077051"/>
    </source>
</evidence>
<dbReference type="EMBL" id="AMYB01000001">
    <property type="protein sequence ID" value="OAD08142.1"/>
    <property type="molecule type" value="Genomic_DNA"/>
</dbReference>
<evidence type="ECO:0000256" key="6">
    <source>
        <dbReference type="ARBA" id="ARBA00030030"/>
    </source>
</evidence>
<organism evidence="8 9">
    <name type="scientific">Mucor lusitanicus CBS 277.49</name>
    <dbReference type="NCBI Taxonomy" id="747725"/>
    <lineage>
        <taxon>Eukaryota</taxon>
        <taxon>Fungi</taxon>
        <taxon>Fungi incertae sedis</taxon>
        <taxon>Mucoromycota</taxon>
        <taxon>Mucoromycotina</taxon>
        <taxon>Mucoromycetes</taxon>
        <taxon>Mucorales</taxon>
        <taxon>Mucorineae</taxon>
        <taxon>Mucoraceae</taxon>
        <taxon>Mucor</taxon>
    </lineage>
</organism>
<protein>
    <recommendedName>
        <fullName evidence="5">U6 snRNA phosphodiesterase 1</fullName>
    </recommendedName>
    <alternativeName>
        <fullName evidence="6">3'-5' RNA exonuclease USB1</fullName>
    </alternativeName>
</protein>
<evidence type="ECO:0000256" key="3">
    <source>
        <dbReference type="ARBA" id="ARBA00023239"/>
    </source>
</evidence>
<dbReference type="GO" id="GO:0016829">
    <property type="term" value="F:lyase activity"/>
    <property type="evidence" value="ECO:0007669"/>
    <property type="project" value="UniProtKB-KW"/>
</dbReference>
<evidence type="ECO:0000256" key="7">
    <source>
        <dbReference type="SAM" id="MobiDB-lite"/>
    </source>
</evidence>
<dbReference type="PANTHER" id="PTHR13522">
    <property type="entry name" value="U6 SNRNA PHOSPHODIESTERASE 1"/>
    <property type="match status" value="1"/>
</dbReference>
<evidence type="ECO:0000256" key="1">
    <source>
        <dbReference type="ARBA" id="ARBA00022722"/>
    </source>
</evidence>
<dbReference type="InterPro" id="IPR027521">
    <property type="entry name" value="Usb1"/>
</dbReference>
<dbReference type="VEuPathDB" id="FungiDB:MUCCIDRAFT_105096"/>
<evidence type="ECO:0000256" key="4">
    <source>
        <dbReference type="ARBA" id="ARBA00023242"/>
    </source>
</evidence>
<dbReference type="GO" id="GO:0005634">
    <property type="term" value="C:nucleus"/>
    <property type="evidence" value="ECO:0007669"/>
    <property type="project" value="TreeGrafter"/>
</dbReference>
<evidence type="ECO:0000313" key="8">
    <source>
        <dbReference type="EMBL" id="OAD08142.1"/>
    </source>
</evidence>
<evidence type="ECO:0000256" key="5">
    <source>
        <dbReference type="ARBA" id="ARBA00029543"/>
    </source>
</evidence>
<dbReference type="Proteomes" id="UP000077051">
    <property type="component" value="Unassembled WGS sequence"/>
</dbReference>
<dbReference type="OrthoDB" id="49151at2759"/>
<name>A0A162TYI2_MUCCL</name>
<keyword evidence="9" id="KW-1185">Reference proteome</keyword>
<feature type="compositionally biased region" description="Acidic residues" evidence="7">
    <location>
        <begin position="51"/>
        <end position="60"/>
    </location>
</feature>
<dbReference type="PANTHER" id="PTHR13522:SF3">
    <property type="entry name" value="U6 SNRNA PHOSPHODIESTERASE 1"/>
    <property type="match status" value="1"/>
</dbReference>
<reference evidence="8 9" key="1">
    <citation type="submission" date="2015-06" db="EMBL/GenBank/DDBJ databases">
        <title>Expansion of signal transduction pathways in fungi by whole-genome duplication.</title>
        <authorList>
            <consortium name="DOE Joint Genome Institute"/>
            <person name="Corrochano L.M."/>
            <person name="Kuo A."/>
            <person name="Marcet-Houben M."/>
            <person name="Polaino S."/>
            <person name="Salamov A."/>
            <person name="Villalobos J.M."/>
            <person name="Alvarez M.I."/>
            <person name="Avalos J."/>
            <person name="Benito E.P."/>
            <person name="Benoit I."/>
            <person name="Burger G."/>
            <person name="Camino L.P."/>
            <person name="Canovas D."/>
            <person name="Cerda-Olmedo E."/>
            <person name="Cheng J.-F."/>
            <person name="Dominguez A."/>
            <person name="Elias M."/>
            <person name="Eslava A.P."/>
            <person name="Glaser F."/>
            <person name="Grimwood J."/>
            <person name="Gutierrez G."/>
            <person name="Heitman J."/>
            <person name="Henrissat B."/>
            <person name="Iturriaga E.A."/>
            <person name="Lang B.F."/>
            <person name="Lavin J.L."/>
            <person name="Lee S."/>
            <person name="Li W."/>
            <person name="Lindquist E."/>
            <person name="Lopez-Garcia S."/>
            <person name="Luque E.M."/>
            <person name="Marcos A.T."/>
            <person name="Martin J."/>
            <person name="Mccluskey K."/>
            <person name="Medina H.R."/>
            <person name="Miralles-Duran A."/>
            <person name="Miyazaki A."/>
            <person name="Munoz-Torres E."/>
            <person name="Oguiza J.A."/>
            <person name="Ohm R."/>
            <person name="Olmedo M."/>
            <person name="Orejas M."/>
            <person name="Ortiz-Castellanos L."/>
            <person name="Pisabarro A.G."/>
            <person name="Rodriguez-Romero J."/>
            <person name="Ruiz-Herrera J."/>
            <person name="Ruiz-Vazquez R."/>
            <person name="Sanz C."/>
            <person name="Schackwitz W."/>
            <person name="Schmutz J."/>
            <person name="Shahriari M."/>
            <person name="Shelest E."/>
            <person name="Silva-Franco F."/>
            <person name="Soanes D."/>
            <person name="Syed K."/>
            <person name="Tagua V.G."/>
            <person name="Talbot N.J."/>
            <person name="Thon M."/>
            <person name="De Vries R.P."/>
            <person name="Wiebenga A."/>
            <person name="Yadav J.S."/>
            <person name="Braun E.L."/>
            <person name="Baker S."/>
            <person name="Garre V."/>
            <person name="Horwitz B."/>
            <person name="Torres-Martinez S."/>
            <person name="Idnurm A."/>
            <person name="Herrera-Estrella A."/>
            <person name="Gabaldon T."/>
            <person name="Grigoriev I.V."/>
        </authorList>
    </citation>
    <scope>NUCLEOTIDE SEQUENCE [LARGE SCALE GENOMIC DNA]</scope>
    <source>
        <strain evidence="8 9">CBS 277.49</strain>
    </source>
</reference>
<proteinExistence type="predicted"/>
<keyword evidence="1" id="KW-0540">Nuclease</keyword>
<feature type="compositionally biased region" description="Polar residues" evidence="7">
    <location>
        <begin position="69"/>
        <end position="81"/>
    </location>
</feature>
<dbReference type="Pfam" id="PF09749">
    <property type="entry name" value="HVSL"/>
    <property type="match status" value="1"/>
</dbReference>
<dbReference type="Gene3D" id="3.90.1140.10">
    <property type="entry name" value="Cyclic phosphodiesterase"/>
    <property type="match status" value="1"/>
</dbReference>
<keyword evidence="3" id="KW-0456">Lyase</keyword>